<dbReference type="PANTHER" id="PTHR37387">
    <property type="entry name" value="PROTEIN SAMBA"/>
    <property type="match status" value="1"/>
</dbReference>
<comment type="caution">
    <text evidence="2">The sequence shown here is derived from an EMBL/GenBank/DDBJ whole genome shotgun (WGS) entry which is preliminary data.</text>
</comment>
<dbReference type="InterPro" id="IPR037547">
    <property type="entry name" value="SAMBA"/>
</dbReference>
<feature type="region of interest" description="Disordered" evidence="1">
    <location>
        <begin position="1"/>
        <end position="29"/>
    </location>
</feature>
<dbReference type="EMBL" id="JABFUD020000006">
    <property type="protein sequence ID" value="KAI5078248.1"/>
    <property type="molecule type" value="Genomic_DNA"/>
</dbReference>
<keyword evidence="3" id="KW-1185">Reference proteome</keyword>
<evidence type="ECO:0000313" key="3">
    <source>
        <dbReference type="Proteomes" id="UP000886520"/>
    </source>
</evidence>
<name>A0A9D4ZJU7_ADICA</name>
<organism evidence="2 3">
    <name type="scientific">Adiantum capillus-veneris</name>
    <name type="common">Maidenhair fern</name>
    <dbReference type="NCBI Taxonomy" id="13818"/>
    <lineage>
        <taxon>Eukaryota</taxon>
        <taxon>Viridiplantae</taxon>
        <taxon>Streptophyta</taxon>
        <taxon>Embryophyta</taxon>
        <taxon>Tracheophyta</taxon>
        <taxon>Polypodiopsida</taxon>
        <taxon>Polypodiidae</taxon>
        <taxon>Polypodiales</taxon>
        <taxon>Pteridineae</taxon>
        <taxon>Pteridaceae</taxon>
        <taxon>Vittarioideae</taxon>
        <taxon>Adiantum</taxon>
    </lineage>
</organism>
<dbReference type="PANTHER" id="PTHR37387:SF1">
    <property type="entry name" value="PROTEIN SAMBA"/>
    <property type="match status" value="1"/>
</dbReference>
<dbReference type="GO" id="GO:0046621">
    <property type="term" value="P:negative regulation of organ growth"/>
    <property type="evidence" value="ECO:0007669"/>
    <property type="project" value="InterPro"/>
</dbReference>
<dbReference type="Proteomes" id="UP000886520">
    <property type="component" value="Chromosome 6"/>
</dbReference>
<gene>
    <name evidence="2" type="ORF">GOP47_0005919</name>
</gene>
<proteinExistence type="predicted"/>
<evidence type="ECO:0000313" key="2">
    <source>
        <dbReference type="EMBL" id="KAI5078248.1"/>
    </source>
</evidence>
<dbReference type="OrthoDB" id="1935166at2759"/>
<sequence length="127" mass="13383">MNPAGSGSVPPPSSASASAGGVGRSLSSSSSSAALSSLQHAAEETLFAHLEDLTFSHDAKLETQRALMEELLESLRKEEKLLDADAWKYATPRSQLYLTSTSGVRLAKGELPAFGNKEVKGEQHLVG</sequence>
<dbReference type="AlphaFoldDB" id="A0A9D4ZJU7"/>
<protein>
    <submittedName>
        <fullName evidence="2">Uncharacterized protein</fullName>
    </submittedName>
</protein>
<reference evidence="2" key="1">
    <citation type="submission" date="2021-01" db="EMBL/GenBank/DDBJ databases">
        <title>Adiantum capillus-veneris genome.</title>
        <authorList>
            <person name="Fang Y."/>
            <person name="Liao Q."/>
        </authorList>
    </citation>
    <scope>NUCLEOTIDE SEQUENCE</scope>
    <source>
        <strain evidence="2">H3</strain>
        <tissue evidence="2">Leaf</tissue>
    </source>
</reference>
<evidence type="ECO:0000256" key="1">
    <source>
        <dbReference type="SAM" id="MobiDB-lite"/>
    </source>
</evidence>
<dbReference type="GO" id="GO:0010997">
    <property type="term" value="F:anaphase-promoting complex binding"/>
    <property type="evidence" value="ECO:0007669"/>
    <property type="project" value="InterPro"/>
</dbReference>
<accession>A0A9D4ZJU7</accession>